<dbReference type="GeneTree" id="ENSGT00390000010101"/>
<name>A0A8K9UBR1_ONCMY</name>
<dbReference type="GO" id="GO:0005737">
    <property type="term" value="C:cytoplasm"/>
    <property type="evidence" value="ECO:0007669"/>
    <property type="project" value="TreeGrafter"/>
</dbReference>
<dbReference type="AlphaFoldDB" id="A0A8K9UBR1"/>
<reference evidence="1" key="3">
    <citation type="submission" date="2025-09" db="UniProtKB">
        <authorList>
            <consortium name="Ensembl"/>
        </authorList>
    </citation>
    <scope>IDENTIFICATION</scope>
</reference>
<reference evidence="1" key="2">
    <citation type="submission" date="2025-08" db="UniProtKB">
        <authorList>
            <consortium name="Ensembl"/>
        </authorList>
    </citation>
    <scope>IDENTIFICATION</scope>
</reference>
<dbReference type="Proteomes" id="UP000694395">
    <property type="component" value="Chromosome 8"/>
</dbReference>
<dbReference type="InterPro" id="IPR042942">
    <property type="entry name" value="Laforin"/>
</dbReference>
<dbReference type="InterPro" id="IPR029021">
    <property type="entry name" value="Prot-tyrosine_phosphatase-like"/>
</dbReference>
<dbReference type="Ensembl" id="ENSOMYT00000125228.1">
    <property type="protein sequence ID" value="ENSOMYP00000107830.1"/>
    <property type="gene ID" value="ENSOMYG00000001786.2"/>
</dbReference>
<evidence type="ECO:0008006" key="3">
    <source>
        <dbReference type="Google" id="ProtNLM"/>
    </source>
</evidence>
<proteinExistence type="predicted"/>
<evidence type="ECO:0000313" key="2">
    <source>
        <dbReference type="Proteomes" id="UP000694395"/>
    </source>
</evidence>
<keyword evidence="2" id="KW-1185">Reference proteome</keyword>
<dbReference type="PANTHER" id="PTHR46864">
    <property type="entry name" value="LAFORIN"/>
    <property type="match status" value="1"/>
</dbReference>
<dbReference type="GO" id="GO:0004725">
    <property type="term" value="F:protein tyrosine phosphatase activity"/>
    <property type="evidence" value="ECO:0007669"/>
    <property type="project" value="InterPro"/>
</dbReference>
<evidence type="ECO:0000313" key="1">
    <source>
        <dbReference type="Ensembl" id="ENSOMYP00000107830.1"/>
    </source>
</evidence>
<dbReference type="SUPFAM" id="SSF52799">
    <property type="entry name" value="(Phosphotyrosine protein) phosphatases II"/>
    <property type="match status" value="1"/>
</dbReference>
<reference evidence="1" key="1">
    <citation type="submission" date="2020-07" db="EMBL/GenBank/DDBJ databases">
        <title>A long reads based de novo assembly of the rainbow trout Arlee double haploid line genome.</title>
        <authorList>
            <person name="Gao G."/>
            <person name="Palti Y."/>
        </authorList>
    </citation>
    <scope>NUCLEOTIDE SEQUENCE [LARGE SCALE GENOMIC DNA]</scope>
</reference>
<organism evidence="1 2">
    <name type="scientific">Oncorhynchus mykiss</name>
    <name type="common">Rainbow trout</name>
    <name type="synonym">Salmo gairdneri</name>
    <dbReference type="NCBI Taxonomy" id="8022"/>
    <lineage>
        <taxon>Eukaryota</taxon>
        <taxon>Metazoa</taxon>
        <taxon>Chordata</taxon>
        <taxon>Craniata</taxon>
        <taxon>Vertebrata</taxon>
        <taxon>Euteleostomi</taxon>
        <taxon>Actinopterygii</taxon>
        <taxon>Neopterygii</taxon>
        <taxon>Teleostei</taxon>
        <taxon>Protacanthopterygii</taxon>
        <taxon>Salmoniformes</taxon>
        <taxon>Salmonidae</taxon>
        <taxon>Salmoninae</taxon>
        <taxon>Oncorhynchus</taxon>
    </lineage>
</organism>
<sequence>MRGIEFRKRVVKQGIYPGGSTTTITRSAPELLALEIRQLPTTTSPLIQRCYVNAQSNLVDGVSCHPVGHLIEVTCRMDEMKHITDLVLYWVSGNQSHSLTSWVFLGSCPRQLDQVTLKLKEELGVTMLVNFQKEGDVVNIFSGYYRDPGQDMTPETMIHLYRDCRLRLWMRILPQNVFLLHGLLENGHTVYVHCKADVGRSTTVVCLLMFVLGWSKRKEHYFETLVNAMGDFMRIMVWDCFSWFGPLRSSEEKS</sequence>
<dbReference type="Gene3D" id="3.90.190.10">
    <property type="entry name" value="Protein tyrosine phosphatase superfamily"/>
    <property type="match status" value="1"/>
</dbReference>
<dbReference type="PANTHER" id="PTHR46864:SF1">
    <property type="entry name" value="LAFORIN"/>
    <property type="match status" value="1"/>
</dbReference>
<protein>
    <recommendedName>
        <fullName evidence="3">Tyrosine specific protein phosphatases domain-containing protein</fullName>
    </recommendedName>
</protein>
<accession>A0A8K9UBR1</accession>
<dbReference type="GO" id="GO:0005634">
    <property type="term" value="C:nucleus"/>
    <property type="evidence" value="ECO:0007669"/>
    <property type="project" value="TreeGrafter"/>
</dbReference>